<dbReference type="PROSITE" id="PS50164">
    <property type="entry name" value="GIY_YIG"/>
    <property type="match status" value="1"/>
</dbReference>
<dbReference type="CDD" id="cd10434">
    <property type="entry name" value="GIY-YIG_UvrC_Cho"/>
    <property type="match status" value="1"/>
</dbReference>
<evidence type="ECO:0000313" key="13">
    <source>
        <dbReference type="EMBL" id="SMF71873.1"/>
    </source>
</evidence>
<dbReference type="AlphaFoldDB" id="A0A1X7GM60"/>
<dbReference type="InterPro" id="IPR047296">
    <property type="entry name" value="GIY-YIG_UvrC_Cho"/>
</dbReference>
<keyword evidence="5 7" id="KW-0234">DNA repair</keyword>
<feature type="domain" description="UVR" evidence="10">
    <location>
        <begin position="209"/>
        <end position="244"/>
    </location>
</feature>
<dbReference type="InterPro" id="IPR035901">
    <property type="entry name" value="GIY-YIG_endonuc_sf"/>
</dbReference>
<comment type="similarity">
    <text evidence="7">Belongs to the UvrC family.</text>
</comment>
<dbReference type="PROSITE" id="PS50165">
    <property type="entry name" value="UVRC"/>
    <property type="match status" value="1"/>
</dbReference>
<dbReference type="HAMAP" id="MF_00203">
    <property type="entry name" value="UvrC"/>
    <property type="match status" value="1"/>
</dbReference>
<dbReference type="Pfam" id="PF08459">
    <property type="entry name" value="UvrC_RNaseH_dom"/>
    <property type="match status" value="1"/>
</dbReference>
<dbReference type="FunFam" id="3.30.420.340:FF:000002">
    <property type="entry name" value="UvrABC system protein C"/>
    <property type="match status" value="1"/>
</dbReference>
<evidence type="ECO:0000259" key="10">
    <source>
        <dbReference type="PROSITE" id="PS50151"/>
    </source>
</evidence>
<feature type="domain" description="UvrC family homology region profile" evidence="12">
    <location>
        <begin position="260"/>
        <end position="536"/>
    </location>
</feature>
<keyword evidence="8" id="KW-0175">Coiled coil</keyword>
<keyword evidence="6 7" id="KW-0742">SOS response</keyword>
<gene>
    <name evidence="7" type="primary">uvrC</name>
    <name evidence="13" type="ORF">SAMN05661091_0808</name>
</gene>
<dbReference type="Gene3D" id="3.30.420.340">
    <property type="entry name" value="UvrC, RNAse H endonuclease domain"/>
    <property type="match status" value="1"/>
</dbReference>
<dbReference type="RefSeq" id="WP_208917866.1">
    <property type="nucleotide sequence ID" value="NZ_LT840184.1"/>
</dbReference>
<dbReference type="GO" id="GO:0005737">
    <property type="term" value="C:cytoplasm"/>
    <property type="evidence" value="ECO:0007669"/>
    <property type="project" value="UniProtKB-SubCell"/>
</dbReference>
<dbReference type="GO" id="GO:0006289">
    <property type="term" value="P:nucleotide-excision repair"/>
    <property type="evidence" value="ECO:0007669"/>
    <property type="project" value="UniProtKB-UniRule"/>
</dbReference>
<dbReference type="GO" id="GO:0009380">
    <property type="term" value="C:excinuclease repair complex"/>
    <property type="evidence" value="ECO:0007669"/>
    <property type="project" value="InterPro"/>
</dbReference>
<dbReference type="GO" id="GO:0009381">
    <property type="term" value="F:excinuclease ABC activity"/>
    <property type="evidence" value="ECO:0007669"/>
    <property type="project" value="UniProtKB-UniRule"/>
</dbReference>
<comment type="function">
    <text evidence="7">The UvrABC repair system catalyzes the recognition and processing of DNA lesions. UvrC both incises the 5' and 3' sides of the lesion. The N-terminal half is responsible for the 3' incision and the C-terminal half is responsible for the 5' incision.</text>
</comment>
<feature type="coiled-coil region" evidence="8">
    <location>
        <begin position="205"/>
        <end position="232"/>
    </location>
</feature>
<dbReference type="SMART" id="SM00465">
    <property type="entry name" value="GIYc"/>
    <property type="match status" value="1"/>
</dbReference>
<feature type="region of interest" description="Disordered" evidence="9">
    <location>
        <begin position="344"/>
        <end position="374"/>
    </location>
</feature>
<dbReference type="InterPro" id="IPR038476">
    <property type="entry name" value="UvrC_RNase_H_dom_sf"/>
</dbReference>
<evidence type="ECO:0000256" key="3">
    <source>
        <dbReference type="ARBA" id="ARBA00022769"/>
    </source>
</evidence>
<dbReference type="InterPro" id="IPR004791">
    <property type="entry name" value="UvrC"/>
</dbReference>
<sequence length="663" mass="75114">MEDFAKKLQEQEKAMENIRNKLALLPDLPGCYLMKNGEGTIIYVGKAKVLKNRVRSYFTGSHDGKTQRLVSEIRDFEYIVTGSNMEALILECNLIKTHQPRYNVLLKDDKTYPYLKITNEAHPRLEVTRRVLKDKAKYFGPYPNGYAAHQTKKLLDRMYPLRKCGVMPKEVCLYYHMGQCMAPCVKEVPQSAYEEITREISSFLSGGHEEVKKELQRKMQEAAEELYFERAKELRDQIMHIDAIMEKQKITTADTKDRDVFGFAVDKGWMCVQILYMRQGKMVQRNASVFPYYGEAYSDFMSFVAQYYSDNPALPQEILLPGPSVDNASEAAETSALSEAEMKEMESQDDEAMQQGTVPDAESSDKADDYLGEGAGTVDAAGGAAALQEWIGVKVHVPQRGLKRQMIGMASQNAKVSLDEKFRLIERDEERTSIAAANLGEVIGLDTLHRIEAFDNSNIQGTNPVSAMVVFINGKPDKKEYRKYKIRSVQGPDDYETMREVIRRRYERVLKENLPMPDLIVVDGGKGQISAAVDVLENELGLFIPVCGLVKDAKHKTAQLMVGDPPEPVSLPRDSQEFYLLQRIQDEVHRFAISFHRDQRGKSMVTSKLDAIPGIGEKRRKMLLKHFGSVKKIKEASIDDFRPLSIGDKLAKEILSALRDEES</sequence>
<dbReference type="NCBIfam" id="NF001824">
    <property type="entry name" value="PRK00558.1-5"/>
    <property type="match status" value="1"/>
</dbReference>
<evidence type="ECO:0000256" key="2">
    <source>
        <dbReference type="ARBA" id="ARBA00022763"/>
    </source>
</evidence>
<protein>
    <recommendedName>
        <fullName evidence="7">UvrABC system protein C</fullName>
        <shortName evidence="7">Protein UvrC</shortName>
    </recommendedName>
    <alternativeName>
        <fullName evidence="7">Excinuclease ABC subunit C</fullName>
    </alternativeName>
</protein>
<dbReference type="InterPro" id="IPR036876">
    <property type="entry name" value="UVR_dom_sf"/>
</dbReference>
<dbReference type="Pfam" id="PF01541">
    <property type="entry name" value="GIY-YIG"/>
    <property type="match status" value="1"/>
</dbReference>
<dbReference type="Gene3D" id="4.10.860.10">
    <property type="entry name" value="UVR domain"/>
    <property type="match status" value="1"/>
</dbReference>
<dbReference type="Gene3D" id="1.10.150.20">
    <property type="entry name" value="5' to 3' exonuclease, C-terminal subdomain"/>
    <property type="match status" value="1"/>
</dbReference>
<evidence type="ECO:0000256" key="8">
    <source>
        <dbReference type="SAM" id="Coils"/>
    </source>
</evidence>
<dbReference type="Pfam" id="PF02151">
    <property type="entry name" value="UVR"/>
    <property type="match status" value="1"/>
</dbReference>
<name>A0A1X7GM60_9BACL</name>
<dbReference type="SUPFAM" id="SSF46600">
    <property type="entry name" value="C-terminal UvrC-binding domain of UvrB"/>
    <property type="match status" value="1"/>
</dbReference>
<dbReference type="PANTHER" id="PTHR30562">
    <property type="entry name" value="UVRC/OXIDOREDUCTASE"/>
    <property type="match status" value="1"/>
</dbReference>
<evidence type="ECO:0000259" key="12">
    <source>
        <dbReference type="PROSITE" id="PS50165"/>
    </source>
</evidence>
<comment type="subunit">
    <text evidence="7">Interacts with UvrB in an incision complex.</text>
</comment>
<evidence type="ECO:0000256" key="9">
    <source>
        <dbReference type="SAM" id="MobiDB-lite"/>
    </source>
</evidence>
<dbReference type="Proteomes" id="UP000192940">
    <property type="component" value="Chromosome I"/>
</dbReference>
<keyword evidence="14" id="KW-1185">Reference proteome</keyword>
<dbReference type="InterPro" id="IPR001943">
    <property type="entry name" value="UVR_dom"/>
</dbReference>
<dbReference type="GO" id="GO:0009432">
    <property type="term" value="P:SOS response"/>
    <property type="evidence" value="ECO:0007669"/>
    <property type="project" value="UniProtKB-UniRule"/>
</dbReference>
<dbReference type="InterPro" id="IPR050066">
    <property type="entry name" value="UvrABC_protein_C"/>
</dbReference>
<evidence type="ECO:0000256" key="6">
    <source>
        <dbReference type="ARBA" id="ARBA00023236"/>
    </source>
</evidence>
<dbReference type="PANTHER" id="PTHR30562:SF1">
    <property type="entry name" value="UVRABC SYSTEM PROTEIN C"/>
    <property type="match status" value="1"/>
</dbReference>
<evidence type="ECO:0000256" key="4">
    <source>
        <dbReference type="ARBA" id="ARBA00022881"/>
    </source>
</evidence>
<evidence type="ECO:0000259" key="11">
    <source>
        <dbReference type="PROSITE" id="PS50164"/>
    </source>
</evidence>
<evidence type="ECO:0000256" key="1">
    <source>
        <dbReference type="ARBA" id="ARBA00022490"/>
    </source>
</evidence>
<proteinExistence type="inferred from homology"/>
<dbReference type="InterPro" id="IPR000305">
    <property type="entry name" value="GIY-YIG_endonuc"/>
</dbReference>
<keyword evidence="1 7" id="KW-0963">Cytoplasm</keyword>
<dbReference type="GO" id="GO:0003677">
    <property type="term" value="F:DNA binding"/>
    <property type="evidence" value="ECO:0007669"/>
    <property type="project" value="UniProtKB-UniRule"/>
</dbReference>
<dbReference type="InterPro" id="IPR001162">
    <property type="entry name" value="UvrC_RNase_H_dom"/>
</dbReference>
<dbReference type="PROSITE" id="PS50151">
    <property type="entry name" value="UVR"/>
    <property type="match status" value="1"/>
</dbReference>
<accession>A0A1X7GM60</accession>
<comment type="subcellular location">
    <subcellularLocation>
        <location evidence="7">Cytoplasm</location>
    </subcellularLocation>
</comment>
<evidence type="ECO:0000313" key="14">
    <source>
        <dbReference type="Proteomes" id="UP000192940"/>
    </source>
</evidence>
<keyword evidence="3 7" id="KW-0228">DNA excision</keyword>
<evidence type="ECO:0000256" key="7">
    <source>
        <dbReference type="HAMAP-Rule" id="MF_00203"/>
    </source>
</evidence>
<reference evidence="13 14" key="1">
    <citation type="submission" date="2017-04" db="EMBL/GenBank/DDBJ databases">
        <authorList>
            <person name="Afonso C.L."/>
            <person name="Miller P.J."/>
            <person name="Scott M.A."/>
            <person name="Spackman E."/>
            <person name="Goraichik I."/>
            <person name="Dimitrov K.M."/>
            <person name="Suarez D.L."/>
            <person name="Swayne D.E."/>
        </authorList>
    </citation>
    <scope>NUCLEOTIDE SEQUENCE [LARGE SCALE GENOMIC DNA]</scope>
    <source>
        <strain evidence="13 14">N3/975</strain>
    </source>
</reference>
<dbReference type="Pfam" id="PF22920">
    <property type="entry name" value="UvrC_RNaseH"/>
    <property type="match status" value="1"/>
</dbReference>
<dbReference type="STRING" id="1313296.SAMN05661091_0808"/>
<dbReference type="SUPFAM" id="SSF82771">
    <property type="entry name" value="GIY-YIG endonuclease"/>
    <property type="match status" value="1"/>
</dbReference>
<dbReference type="SUPFAM" id="SSF47781">
    <property type="entry name" value="RuvA domain 2-like"/>
    <property type="match status" value="1"/>
</dbReference>
<dbReference type="FunFam" id="3.40.1440.10:FF:000001">
    <property type="entry name" value="UvrABC system protein C"/>
    <property type="match status" value="1"/>
</dbReference>
<keyword evidence="4 7" id="KW-0267">Excision nuclease</keyword>
<dbReference type="Pfam" id="PF14520">
    <property type="entry name" value="HHH_5"/>
    <property type="match status" value="1"/>
</dbReference>
<feature type="domain" description="GIY-YIG" evidence="11">
    <location>
        <begin position="27"/>
        <end position="104"/>
    </location>
</feature>
<organism evidence="13 14">
    <name type="scientific">Paenibacillus uliginis N3/975</name>
    <dbReference type="NCBI Taxonomy" id="1313296"/>
    <lineage>
        <taxon>Bacteria</taxon>
        <taxon>Bacillati</taxon>
        <taxon>Bacillota</taxon>
        <taxon>Bacilli</taxon>
        <taxon>Bacillales</taxon>
        <taxon>Paenibacillaceae</taxon>
        <taxon>Paenibacillus</taxon>
    </lineage>
</organism>
<dbReference type="NCBIfam" id="TIGR00194">
    <property type="entry name" value="uvrC"/>
    <property type="match status" value="1"/>
</dbReference>
<dbReference type="InterPro" id="IPR010994">
    <property type="entry name" value="RuvA_2-like"/>
</dbReference>
<dbReference type="Gene3D" id="3.40.1440.10">
    <property type="entry name" value="GIY-YIG endonuclease"/>
    <property type="match status" value="1"/>
</dbReference>
<keyword evidence="2 7" id="KW-0227">DNA damage</keyword>
<evidence type="ECO:0000256" key="5">
    <source>
        <dbReference type="ARBA" id="ARBA00023204"/>
    </source>
</evidence>
<dbReference type="EMBL" id="LT840184">
    <property type="protein sequence ID" value="SMF71873.1"/>
    <property type="molecule type" value="Genomic_DNA"/>
</dbReference>